<feature type="transmembrane region" description="Helical" evidence="1">
    <location>
        <begin position="282"/>
        <end position="302"/>
    </location>
</feature>
<gene>
    <name evidence="2" type="ORF">Sru01_22000</name>
</gene>
<feature type="transmembrane region" description="Helical" evidence="1">
    <location>
        <begin position="21"/>
        <end position="42"/>
    </location>
</feature>
<name>A0A919V0X1_9ACTN</name>
<protein>
    <submittedName>
        <fullName evidence="2">Uncharacterized protein</fullName>
    </submittedName>
</protein>
<feature type="transmembrane region" description="Helical" evidence="1">
    <location>
        <begin position="208"/>
        <end position="232"/>
    </location>
</feature>
<dbReference type="Proteomes" id="UP000655287">
    <property type="component" value="Unassembled WGS sequence"/>
</dbReference>
<feature type="transmembrane region" description="Helical" evidence="1">
    <location>
        <begin position="378"/>
        <end position="402"/>
    </location>
</feature>
<feature type="transmembrane region" description="Helical" evidence="1">
    <location>
        <begin position="176"/>
        <end position="196"/>
    </location>
</feature>
<accession>A0A919V0X1</accession>
<feature type="transmembrane region" description="Helical" evidence="1">
    <location>
        <begin position="135"/>
        <end position="156"/>
    </location>
</feature>
<comment type="caution">
    <text evidence="2">The sequence shown here is derived from an EMBL/GenBank/DDBJ whole genome shotgun (WGS) entry which is preliminary data.</text>
</comment>
<reference evidence="2" key="1">
    <citation type="submission" date="2021-01" db="EMBL/GenBank/DDBJ databases">
        <title>Whole genome shotgun sequence of Sphaerisporangium rufum NBRC 109079.</title>
        <authorList>
            <person name="Komaki H."/>
            <person name="Tamura T."/>
        </authorList>
    </citation>
    <scope>NUCLEOTIDE SEQUENCE</scope>
    <source>
        <strain evidence="2">NBRC 109079</strain>
    </source>
</reference>
<keyword evidence="3" id="KW-1185">Reference proteome</keyword>
<dbReference type="NCBIfam" id="NF038391">
    <property type="entry name" value="streptophobe"/>
    <property type="match status" value="1"/>
</dbReference>
<keyword evidence="1" id="KW-0812">Transmembrane</keyword>
<dbReference type="InterPro" id="IPR047724">
    <property type="entry name" value="Streptophobe"/>
</dbReference>
<keyword evidence="1" id="KW-1133">Transmembrane helix</keyword>
<dbReference type="AlphaFoldDB" id="A0A919V0X1"/>
<organism evidence="2 3">
    <name type="scientific">Sphaerisporangium rufum</name>
    <dbReference type="NCBI Taxonomy" id="1381558"/>
    <lineage>
        <taxon>Bacteria</taxon>
        <taxon>Bacillati</taxon>
        <taxon>Actinomycetota</taxon>
        <taxon>Actinomycetes</taxon>
        <taxon>Streptosporangiales</taxon>
        <taxon>Streptosporangiaceae</taxon>
        <taxon>Sphaerisporangium</taxon>
    </lineage>
</organism>
<evidence type="ECO:0000313" key="3">
    <source>
        <dbReference type="Proteomes" id="UP000655287"/>
    </source>
</evidence>
<feature type="transmembrane region" description="Helical" evidence="1">
    <location>
        <begin position="252"/>
        <end position="275"/>
    </location>
</feature>
<sequence>MNAASGAGRRGLIPDGIGRGLLAAGGALAAMTATAALGLHLVGAPVGGLTVGGTAATVLLAVGGSLTLSGTPVASGPVDGLPGLLRTGIALTGRLDVVPLGVTLAGLLVLAAALHHPGRRGAVAGPATAPVRIRLAQGLAAAAGLLAGLAGLGLVARGVVTSVDLPGLLPSGGLGGRTAGVLGSPPAIGAAGAGGARPFRLEFRASPGLGPILAPAAVVMSCLGAAVRAGAWPGTAPAWWPEAARIWRAAAVPARLVAVAAPIVTVVGLGVAMAAGGPGLSGAVLLLAPNAGFVVLSAGLGVPWTGPPAAGAAGLAGPSPGWPWPAGPPGAGIAAQQTAAAWSGPHWPAVAVALAALVAGGTLIAHRTPSPGRAAWTAGASAAGWAVLAPPLTALAGGSVDLGLTLLGRTMQLMSPAVRGDLLLAAPAGLVAGAIGGLLGVAAYRLVRAVRSKARPVRAGPGP</sequence>
<keyword evidence="1" id="KW-0472">Membrane</keyword>
<feature type="transmembrane region" description="Helical" evidence="1">
    <location>
        <begin position="347"/>
        <end position="366"/>
    </location>
</feature>
<dbReference type="RefSeq" id="WP_275412152.1">
    <property type="nucleotide sequence ID" value="NZ_BOOU01000032.1"/>
</dbReference>
<feature type="transmembrane region" description="Helical" evidence="1">
    <location>
        <begin position="422"/>
        <end position="447"/>
    </location>
</feature>
<evidence type="ECO:0000313" key="2">
    <source>
        <dbReference type="EMBL" id="GII77218.1"/>
    </source>
</evidence>
<feature type="transmembrane region" description="Helical" evidence="1">
    <location>
        <begin position="97"/>
        <end position="114"/>
    </location>
</feature>
<proteinExistence type="predicted"/>
<dbReference type="EMBL" id="BOOU01000032">
    <property type="protein sequence ID" value="GII77218.1"/>
    <property type="molecule type" value="Genomic_DNA"/>
</dbReference>
<evidence type="ECO:0000256" key="1">
    <source>
        <dbReference type="SAM" id="Phobius"/>
    </source>
</evidence>